<evidence type="ECO:0000313" key="4">
    <source>
        <dbReference type="Proteomes" id="UP000270094"/>
    </source>
</evidence>
<dbReference type="PANTHER" id="PTHR46003">
    <property type="entry name" value="HOST CELL FACTOR"/>
    <property type="match status" value="1"/>
</dbReference>
<dbReference type="InterPro" id="IPR013783">
    <property type="entry name" value="Ig-like_fold"/>
</dbReference>
<dbReference type="CDD" id="cd00063">
    <property type="entry name" value="FN3"/>
    <property type="match status" value="1"/>
</dbReference>
<dbReference type="PANTHER" id="PTHR46003:SF1">
    <property type="entry name" value="HOST CELL FACTOR"/>
    <property type="match status" value="1"/>
</dbReference>
<reference evidence="3 4" key="1">
    <citation type="submission" date="2018-11" db="EMBL/GenBank/DDBJ databases">
        <authorList>
            <consortium name="Pathogen Informatics"/>
        </authorList>
    </citation>
    <scope>NUCLEOTIDE SEQUENCE [LARGE SCALE GENOMIC DNA]</scope>
</reference>
<protein>
    <recommendedName>
        <fullName evidence="2">Fibronectin type-III domain-containing protein</fullName>
    </recommendedName>
</protein>
<dbReference type="Proteomes" id="UP000270094">
    <property type="component" value="Unassembled WGS sequence"/>
</dbReference>
<gene>
    <name evidence="3" type="ORF">SVUK_LOCUS4705</name>
</gene>
<dbReference type="OrthoDB" id="10001928at2759"/>
<evidence type="ECO:0000259" key="2">
    <source>
        <dbReference type="PROSITE" id="PS50853"/>
    </source>
</evidence>
<dbReference type="SUPFAM" id="SSF49265">
    <property type="entry name" value="Fibronectin type III"/>
    <property type="match status" value="1"/>
</dbReference>
<accession>A0A3P7IZS4</accession>
<name>A0A3P7IZS4_STRVU</name>
<dbReference type="InterPro" id="IPR036116">
    <property type="entry name" value="FN3_sf"/>
</dbReference>
<evidence type="ECO:0000313" key="3">
    <source>
        <dbReference type="EMBL" id="VDM69707.1"/>
    </source>
</evidence>
<dbReference type="AlphaFoldDB" id="A0A3P7IZS4"/>
<dbReference type="GO" id="GO:0006338">
    <property type="term" value="P:chromatin remodeling"/>
    <property type="evidence" value="ECO:0007669"/>
    <property type="project" value="TreeGrafter"/>
</dbReference>
<keyword evidence="1" id="KW-0880">Kelch repeat</keyword>
<organism evidence="3 4">
    <name type="scientific">Strongylus vulgaris</name>
    <name type="common">Blood worm</name>
    <dbReference type="NCBI Taxonomy" id="40348"/>
    <lineage>
        <taxon>Eukaryota</taxon>
        <taxon>Metazoa</taxon>
        <taxon>Ecdysozoa</taxon>
        <taxon>Nematoda</taxon>
        <taxon>Chromadorea</taxon>
        <taxon>Rhabditida</taxon>
        <taxon>Rhabditina</taxon>
        <taxon>Rhabditomorpha</taxon>
        <taxon>Strongyloidea</taxon>
        <taxon>Strongylidae</taxon>
        <taxon>Strongylus</taxon>
    </lineage>
</organism>
<dbReference type="InterPro" id="IPR043536">
    <property type="entry name" value="HCF1/2"/>
</dbReference>
<feature type="domain" description="Fibronectin type-III" evidence="2">
    <location>
        <begin position="4"/>
        <end position="101"/>
    </location>
</feature>
<dbReference type="EMBL" id="UYYB01013230">
    <property type="protein sequence ID" value="VDM69707.1"/>
    <property type="molecule type" value="Genomic_DNA"/>
</dbReference>
<dbReference type="InterPro" id="IPR003961">
    <property type="entry name" value="FN3_dom"/>
</dbReference>
<dbReference type="Gene3D" id="2.60.40.10">
    <property type="entry name" value="Immunoglobulins"/>
    <property type="match status" value="2"/>
</dbReference>
<dbReference type="GO" id="GO:0035097">
    <property type="term" value="C:histone methyltransferase complex"/>
    <property type="evidence" value="ECO:0007669"/>
    <property type="project" value="TreeGrafter"/>
</dbReference>
<evidence type="ECO:0000256" key="1">
    <source>
        <dbReference type="ARBA" id="ARBA00022441"/>
    </source>
</evidence>
<keyword evidence="4" id="KW-1185">Reference proteome</keyword>
<proteinExistence type="predicted"/>
<dbReference type="GO" id="GO:0003713">
    <property type="term" value="F:transcription coactivator activity"/>
    <property type="evidence" value="ECO:0007669"/>
    <property type="project" value="TreeGrafter"/>
</dbReference>
<sequence length="259" mass="28692">MENHPVPVQQNVKPPDEELWFDVGIIKGTSCVVTHYFLHGDQSLESTYGNDFDVGMHAGQVNFLRKAELEPGTAYRFRVAGINSIGRGPWSEVSAFKTCLPGFPGAPSSIKITKGQDGAQLTWEPPQNVAAVILNIVMNKPFINIYLYHVCTPGRISEYSVYLAVRNNSGTSDNQLAFMRVYVGVEPECIVNQTNLAAAYVDQSTKPAIIFRIAARNEKVTLNATLVLFKKKHIQPHVVKGRIVDNSYIQTSWASMGLH</sequence>
<dbReference type="PROSITE" id="PS50853">
    <property type="entry name" value="FN3"/>
    <property type="match status" value="1"/>
</dbReference>